<dbReference type="SUPFAM" id="SSF57850">
    <property type="entry name" value="RING/U-box"/>
    <property type="match status" value="1"/>
</dbReference>
<dbReference type="PANTHER" id="PTHR21646">
    <property type="entry name" value="UBIQUITIN CARBOXYL-TERMINAL HYDROLASE"/>
    <property type="match status" value="1"/>
</dbReference>
<dbReference type="InterPro" id="IPR001394">
    <property type="entry name" value="Peptidase_C19_UCH"/>
</dbReference>
<dbReference type="Gene3D" id="3.30.40.10">
    <property type="entry name" value="Zinc/RING finger domain, C3HC4 (zinc finger)"/>
    <property type="match status" value="1"/>
</dbReference>
<evidence type="ECO:0000256" key="2">
    <source>
        <dbReference type="ARBA" id="ARBA00012759"/>
    </source>
</evidence>
<dbReference type="GO" id="GO:0004843">
    <property type="term" value="F:cysteine-type deubiquitinase activity"/>
    <property type="evidence" value="ECO:0007669"/>
    <property type="project" value="UniProtKB-EC"/>
</dbReference>
<dbReference type="EnsemblMetazoa" id="XM_001948988.5">
    <property type="protein sequence ID" value="XP_001949023.2"/>
    <property type="gene ID" value="LOC100164741"/>
</dbReference>
<dbReference type="InterPro" id="IPR050185">
    <property type="entry name" value="Ub_carboxyl-term_hydrolase"/>
</dbReference>
<dbReference type="PROSITE" id="PS50235">
    <property type="entry name" value="USP_3"/>
    <property type="match status" value="1"/>
</dbReference>
<dbReference type="EC" id="3.4.19.12" evidence="2"/>
<dbReference type="InterPro" id="IPR013083">
    <property type="entry name" value="Znf_RING/FYVE/PHD"/>
</dbReference>
<sequence>METSEVDTSILSSLHGNRYDYLRADDKESFGDSAFLAENLDKELPKTLPELSEITDSDTYLRDNEPSQMMTIDSSWNEDSTSCFPTSTNSSFPIPLPGPSDFDEFNSIQTVPRAETPGLGLSTIFAADGDLSDPTAEIGVCGLRNLGNTCFMSAGLQALLSTESLVSYFLSFDDDGSEDTLIGQFSDLAKRVWNGQYSVINPHQFKYVLGKRYAQFRDCSQHDCQEFLALLLDSLNDELLMHFAKHCKVTSRKTRKSPNPRKLLPREVDEFVSSSEFDLPQTISDILTEKLSENQDFMAQKANNTDADVFVSPNIDDGTISSCEPELLKAKVQINDLLNGKREICCDSSSDSRLMDLKRVKLDDNKIPKTELVEADSIGSTILEKHIQQDSIINKIFQGQFESSVTCLECNYVSVMHEPFMYLSVPLPYATQQQIYITFVSATHNPPMKYLITVNKQDDIKKVKSELVNLIGEDKHPDMLVVAEVFNRHISKILSDDHQVRSVDSNNRDLYAFEVLEINLDLVNGDIEELTEGDTQIEPMDIDSVTIEQGDVCTICLEYKHNMVLHKDIKDCTCVLCEECVKSSCFHSSGDKDRMDCPVCRVRIDPKVDLIPIEQPAGSTNKAIRRLTIPIVFKQADGKSLIGRPALVRLPSEVPAEVLYIEVAKLHPYTQDFTLSLVDGQGTMCSRCLWDVHCGGCIITNKNGIIKFRSGDTLAVTFIDYVDVYLLDTKLHPGSTEQMRSNKPLSIYDCINAFCQSELLDDNNPWWCPSCKKNQRATKTLSISKYPRCLIVYLKRFVFHENWGIKLQDSVVFPLDGLILDIKQEIVYDLYACVCHTGSTSMGHYTSYTRHVHSEDWHYYNDETAIKTIPGQEDYCNAYILFYKKQGLPDDDADSSGL</sequence>
<name>A0A8R1W4U5_ACYPI</name>
<dbReference type="PROSITE" id="PS50089">
    <property type="entry name" value="ZF_RING_2"/>
    <property type="match status" value="1"/>
</dbReference>
<dbReference type="Pfam" id="PF00443">
    <property type="entry name" value="UCH"/>
    <property type="match status" value="1"/>
</dbReference>
<accession>A0A8R1W4U5</accession>
<organism evidence="8 9">
    <name type="scientific">Acyrthosiphon pisum</name>
    <name type="common">Pea aphid</name>
    <dbReference type="NCBI Taxonomy" id="7029"/>
    <lineage>
        <taxon>Eukaryota</taxon>
        <taxon>Metazoa</taxon>
        <taxon>Ecdysozoa</taxon>
        <taxon>Arthropoda</taxon>
        <taxon>Hexapoda</taxon>
        <taxon>Insecta</taxon>
        <taxon>Pterygota</taxon>
        <taxon>Neoptera</taxon>
        <taxon>Paraneoptera</taxon>
        <taxon>Hemiptera</taxon>
        <taxon>Sternorrhyncha</taxon>
        <taxon>Aphidomorpha</taxon>
        <taxon>Aphidoidea</taxon>
        <taxon>Aphididae</taxon>
        <taxon>Macrosiphini</taxon>
        <taxon>Acyrthosiphon</taxon>
    </lineage>
</organism>
<keyword evidence="3 5" id="KW-0479">Metal-binding</keyword>
<proteinExistence type="predicted"/>
<dbReference type="AlphaFoldDB" id="A0A8R1W4U5"/>
<protein>
    <recommendedName>
        <fullName evidence="2">ubiquitinyl hydrolase 1</fullName>
        <ecNumber evidence="2">3.4.19.12</ecNumber>
    </recommendedName>
</protein>
<feature type="domain" description="USP" evidence="7">
    <location>
        <begin position="141"/>
        <end position="886"/>
    </location>
</feature>
<dbReference type="KEGG" id="api:100164741"/>
<dbReference type="RefSeq" id="XP_001949023.2">
    <property type="nucleotide sequence ID" value="XM_001948988.5"/>
</dbReference>
<evidence type="ECO:0000256" key="4">
    <source>
        <dbReference type="ARBA" id="ARBA00022833"/>
    </source>
</evidence>
<evidence type="ECO:0000256" key="3">
    <source>
        <dbReference type="ARBA" id="ARBA00022771"/>
    </source>
</evidence>
<reference evidence="8" key="2">
    <citation type="submission" date="2022-06" db="UniProtKB">
        <authorList>
            <consortium name="EnsemblMetazoa"/>
        </authorList>
    </citation>
    <scope>IDENTIFICATION</scope>
</reference>
<evidence type="ECO:0000259" key="7">
    <source>
        <dbReference type="PROSITE" id="PS50235"/>
    </source>
</evidence>
<dbReference type="GO" id="GO:0016579">
    <property type="term" value="P:protein deubiquitination"/>
    <property type="evidence" value="ECO:0007669"/>
    <property type="project" value="InterPro"/>
</dbReference>
<dbReference type="SUPFAM" id="SSF54001">
    <property type="entry name" value="Cysteine proteinases"/>
    <property type="match status" value="1"/>
</dbReference>
<dbReference type="PROSITE" id="PS00972">
    <property type="entry name" value="USP_1"/>
    <property type="match status" value="1"/>
</dbReference>
<dbReference type="InterPro" id="IPR038765">
    <property type="entry name" value="Papain-like_cys_pep_sf"/>
</dbReference>
<dbReference type="Gene3D" id="3.90.70.10">
    <property type="entry name" value="Cysteine proteinases"/>
    <property type="match status" value="2"/>
</dbReference>
<dbReference type="Proteomes" id="UP000007819">
    <property type="component" value="Chromosome A2"/>
</dbReference>
<evidence type="ECO:0000313" key="9">
    <source>
        <dbReference type="Proteomes" id="UP000007819"/>
    </source>
</evidence>
<dbReference type="InterPro" id="IPR018200">
    <property type="entry name" value="USP_CS"/>
</dbReference>
<dbReference type="InterPro" id="IPR001841">
    <property type="entry name" value="Znf_RING"/>
</dbReference>
<evidence type="ECO:0000256" key="1">
    <source>
        <dbReference type="ARBA" id="ARBA00000707"/>
    </source>
</evidence>
<evidence type="ECO:0000259" key="6">
    <source>
        <dbReference type="PROSITE" id="PS50089"/>
    </source>
</evidence>
<comment type="catalytic activity">
    <reaction evidence="1">
        <text>Thiol-dependent hydrolysis of ester, thioester, amide, peptide and isopeptide bonds formed by the C-terminal Gly of ubiquitin (a 76-residue protein attached to proteins as an intracellular targeting signal).</text>
        <dbReference type="EC" id="3.4.19.12"/>
    </reaction>
</comment>
<evidence type="ECO:0000313" key="8">
    <source>
        <dbReference type="EnsemblMetazoa" id="XP_001949023.2"/>
    </source>
</evidence>
<dbReference type="OrthoDB" id="2248014at2759"/>
<dbReference type="InterPro" id="IPR028889">
    <property type="entry name" value="USP"/>
</dbReference>
<evidence type="ECO:0000256" key="5">
    <source>
        <dbReference type="PROSITE-ProRule" id="PRU00175"/>
    </source>
</evidence>
<keyword evidence="3 5" id="KW-0863">Zinc-finger</keyword>
<feature type="domain" description="RING-type" evidence="6">
    <location>
        <begin position="553"/>
        <end position="601"/>
    </location>
</feature>
<dbReference type="PANTHER" id="PTHR21646:SF35">
    <property type="match status" value="1"/>
</dbReference>
<keyword evidence="9" id="KW-1185">Reference proteome</keyword>
<dbReference type="GO" id="GO:0008270">
    <property type="term" value="F:zinc ion binding"/>
    <property type="evidence" value="ECO:0007669"/>
    <property type="project" value="UniProtKB-KW"/>
</dbReference>
<reference evidence="9" key="1">
    <citation type="submission" date="2010-06" db="EMBL/GenBank/DDBJ databases">
        <authorList>
            <person name="Jiang H."/>
            <person name="Abraham K."/>
            <person name="Ali S."/>
            <person name="Alsbrooks S.L."/>
            <person name="Anim B.N."/>
            <person name="Anosike U.S."/>
            <person name="Attaway T."/>
            <person name="Bandaranaike D.P."/>
            <person name="Battles P.K."/>
            <person name="Bell S.N."/>
            <person name="Bell A.V."/>
            <person name="Beltran B."/>
            <person name="Bickham C."/>
            <person name="Bustamante Y."/>
            <person name="Caleb T."/>
            <person name="Canada A."/>
            <person name="Cardenas V."/>
            <person name="Carter K."/>
            <person name="Chacko J."/>
            <person name="Chandrabose M.N."/>
            <person name="Chavez D."/>
            <person name="Chavez A."/>
            <person name="Chen L."/>
            <person name="Chu H.-S."/>
            <person name="Claassen K.J."/>
            <person name="Cockrell R."/>
            <person name="Collins M."/>
            <person name="Cooper J.A."/>
            <person name="Cree A."/>
            <person name="Curry S.M."/>
            <person name="Da Y."/>
            <person name="Dao M.D."/>
            <person name="Das B."/>
            <person name="Davila M.-L."/>
            <person name="Davy-Carroll L."/>
            <person name="Denson S."/>
            <person name="Dinh H."/>
            <person name="Ebong V.E."/>
            <person name="Edwards J.R."/>
            <person name="Egan A."/>
            <person name="El-Daye J."/>
            <person name="Escobedo L."/>
            <person name="Fernandez S."/>
            <person name="Fernando P.R."/>
            <person name="Flagg N."/>
            <person name="Forbes L.D."/>
            <person name="Fowler R.G."/>
            <person name="Fu Q."/>
            <person name="Gabisi R.A."/>
            <person name="Ganer J."/>
            <person name="Garbino Pronczuk A."/>
            <person name="Garcia R.M."/>
            <person name="Garner T."/>
            <person name="Garrett T.E."/>
            <person name="Gonzalez D.A."/>
            <person name="Hamid H."/>
            <person name="Hawkins E.S."/>
            <person name="Hirani K."/>
            <person name="Hogues M.E."/>
            <person name="Hollins B."/>
            <person name="Hsiao C.-H."/>
            <person name="Jabil R."/>
            <person name="James M.L."/>
            <person name="Jhangiani S.N."/>
            <person name="Johnson B."/>
            <person name="Johnson Q."/>
            <person name="Joshi V."/>
            <person name="Kalu J.B."/>
            <person name="Kam C."/>
            <person name="Kashfia A."/>
            <person name="Keebler J."/>
            <person name="Kisamo H."/>
            <person name="Kovar C.L."/>
            <person name="Lago L.A."/>
            <person name="Lai C.-Y."/>
            <person name="Laidlaw J."/>
            <person name="Lara F."/>
            <person name="Le T.-K."/>
            <person name="Lee S.L."/>
            <person name="Legall F.H."/>
            <person name="Lemon S.J."/>
            <person name="Lewis L.R."/>
            <person name="Li B."/>
            <person name="Liu Y."/>
            <person name="Liu Y.-S."/>
            <person name="Lopez J."/>
            <person name="Lozado R.J."/>
            <person name="Lu J."/>
            <person name="Madu R.C."/>
            <person name="Maheshwari M."/>
            <person name="Maheshwari R."/>
            <person name="Malloy K."/>
            <person name="Martinez E."/>
            <person name="Mathew T."/>
            <person name="Mercado I.C."/>
            <person name="Mercado C."/>
            <person name="Meyer B."/>
            <person name="Montgomery K."/>
            <person name="Morgan M.B."/>
            <person name="Munidasa M."/>
            <person name="Nazareth L.V."/>
            <person name="Nelson J."/>
            <person name="Ng B.M."/>
            <person name="Nguyen N.B."/>
            <person name="Nguyen P.Q."/>
            <person name="Nguyen T."/>
            <person name="Obregon M."/>
            <person name="Okwuonu G.O."/>
            <person name="Onwere C.G."/>
            <person name="Orozco G."/>
            <person name="Parra A."/>
            <person name="Patel S."/>
            <person name="Patil S."/>
            <person name="Perez A."/>
            <person name="Perez Y."/>
            <person name="Pham C."/>
            <person name="Primus E.L."/>
            <person name="Pu L.-L."/>
            <person name="Puazo M."/>
            <person name="Qin X."/>
            <person name="Quiroz J.B."/>
            <person name="Reese J."/>
            <person name="Richards S."/>
            <person name="Rives C.M."/>
            <person name="Robberts R."/>
            <person name="Ruiz S.J."/>
            <person name="Ruiz M.J."/>
            <person name="Santibanez J."/>
            <person name="Schneider B.W."/>
            <person name="Sisson I."/>
            <person name="Smith M."/>
            <person name="Sodergren E."/>
            <person name="Song X.-Z."/>
            <person name="Song B.B."/>
            <person name="Summersgill H."/>
            <person name="Thelus R."/>
            <person name="Thornton R.D."/>
            <person name="Trejos Z.Y."/>
            <person name="Usmani K."/>
            <person name="Vattathil S."/>
            <person name="Villasana D."/>
            <person name="Walker D.L."/>
            <person name="Wang S."/>
            <person name="Wang K."/>
            <person name="White C.S."/>
            <person name="Williams A.C."/>
            <person name="Williamson J."/>
            <person name="Wilson K."/>
            <person name="Woghiren I.O."/>
            <person name="Woodworth J.R."/>
            <person name="Worley K.C."/>
            <person name="Wright R.A."/>
            <person name="Wu W."/>
            <person name="Young L."/>
            <person name="Zhang L."/>
            <person name="Zhang J."/>
            <person name="Zhu Y."/>
            <person name="Muzny D.M."/>
            <person name="Weinstock G."/>
            <person name="Gibbs R.A."/>
        </authorList>
    </citation>
    <scope>NUCLEOTIDE SEQUENCE [LARGE SCALE GENOMIC DNA]</scope>
    <source>
        <strain evidence="9">LSR1</strain>
    </source>
</reference>
<dbReference type="CDD" id="cd02674">
    <property type="entry name" value="Peptidase_C19R"/>
    <property type="match status" value="1"/>
</dbReference>
<dbReference type="GeneID" id="100164741"/>
<keyword evidence="4" id="KW-0862">Zinc</keyword>